<proteinExistence type="inferred from homology"/>
<evidence type="ECO:0000256" key="4">
    <source>
        <dbReference type="SAM" id="SignalP"/>
    </source>
</evidence>
<dbReference type="InterPro" id="IPR015943">
    <property type="entry name" value="WD40/YVTN_repeat-like_dom_sf"/>
</dbReference>
<evidence type="ECO:0000256" key="3">
    <source>
        <dbReference type="ARBA" id="ARBA00023002"/>
    </source>
</evidence>
<sequence length="143" mass="15485">MHRQTRNWSMNFILFGKAFAWALDSNTGHIVWAKTTANPSNDTSPGPVTIVNGVLFAGFVAPNGPLYAMDASTGKILWTYNTAATIYGGVSVSYGCVYVGHGYSVGLARSIQLGPVVDGVGKLRHILRFTGSSAEDRDYYFQE</sequence>
<evidence type="ECO:0000259" key="5">
    <source>
        <dbReference type="Pfam" id="PF13360"/>
    </source>
</evidence>
<keyword evidence="3" id="KW-0560">Oxidoreductase</keyword>
<evidence type="ECO:0000313" key="6">
    <source>
        <dbReference type="EMBL" id="KAK4380464.1"/>
    </source>
</evidence>
<accession>A0AAE1T2I5</accession>
<comment type="cofactor">
    <cofactor evidence="1">
        <name>pyrroloquinoline quinone</name>
        <dbReference type="ChEBI" id="CHEBI:58442"/>
    </cofactor>
</comment>
<dbReference type="SUPFAM" id="SSF50998">
    <property type="entry name" value="Quinoprotein alcohol dehydrogenase-like"/>
    <property type="match status" value="1"/>
</dbReference>
<dbReference type="Proteomes" id="UP001291623">
    <property type="component" value="Unassembled WGS sequence"/>
</dbReference>
<protein>
    <recommendedName>
        <fullName evidence="5">Pyrrolo-quinoline quinone repeat domain-containing protein</fullName>
    </recommendedName>
</protein>
<evidence type="ECO:0000256" key="2">
    <source>
        <dbReference type="ARBA" id="ARBA00008156"/>
    </source>
</evidence>
<keyword evidence="7" id="KW-1185">Reference proteome</keyword>
<dbReference type="Gene3D" id="2.130.10.10">
    <property type="entry name" value="YVTN repeat-like/Quinoprotein amine dehydrogenase"/>
    <property type="match status" value="1"/>
</dbReference>
<reference evidence="6" key="1">
    <citation type="submission" date="2023-12" db="EMBL/GenBank/DDBJ databases">
        <title>Genome assembly of Anisodus tanguticus.</title>
        <authorList>
            <person name="Wang Y.-J."/>
        </authorList>
    </citation>
    <scope>NUCLEOTIDE SEQUENCE</scope>
    <source>
        <strain evidence="6">KB-2021</strain>
        <tissue evidence="6">Leaf</tissue>
    </source>
</reference>
<dbReference type="AlphaFoldDB" id="A0AAE1T2I5"/>
<feature type="chain" id="PRO_5042244684" description="Pyrrolo-quinoline quinone repeat domain-containing protein" evidence="4">
    <location>
        <begin position="21"/>
        <end position="143"/>
    </location>
</feature>
<dbReference type="Pfam" id="PF13360">
    <property type="entry name" value="PQQ_2"/>
    <property type="match status" value="1"/>
</dbReference>
<dbReference type="PANTHER" id="PTHR32303:SF18">
    <property type="entry name" value="POLYVINYLALCOHOL DEHYDROGENASE-LIKE"/>
    <property type="match status" value="1"/>
</dbReference>
<dbReference type="PANTHER" id="PTHR32303">
    <property type="entry name" value="QUINOPROTEIN ALCOHOL DEHYDROGENASE (CYTOCHROME C)"/>
    <property type="match status" value="1"/>
</dbReference>
<dbReference type="InterPro" id="IPR002372">
    <property type="entry name" value="PQQ_rpt_dom"/>
</dbReference>
<evidence type="ECO:0000256" key="1">
    <source>
        <dbReference type="ARBA" id="ARBA00001931"/>
    </source>
</evidence>
<dbReference type="InterPro" id="IPR011047">
    <property type="entry name" value="Quinoprotein_ADH-like_sf"/>
</dbReference>
<comment type="similarity">
    <text evidence="2">Belongs to the bacterial PQQ dehydrogenase family.</text>
</comment>
<feature type="domain" description="Pyrrolo-quinoline quinone repeat" evidence="5">
    <location>
        <begin position="22"/>
        <end position="100"/>
    </location>
</feature>
<keyword evidence="4" id="KW-0732">Signal</keyword>
<dbReference type="GO" id="GO:0016491">
    <property type="term" value="F:oxidoreductase activity"/>
    <property type="evidence" value="ECO:0007669"/>
    <property type="project" value="UniProtKB-KW"/>
</dbReference>
<name>A0AAE1T2I5_9SOLA</name>
<organism evidence="6 7">
    <name type="scientific">Anisodus tanguticus</name>
    <dbReference type="NCBI Taxonomy" id="243964"/>
    <lineage>
        <taxon>Eukaryota</taxon>
        <taxon>Viridiplantae</taxon>
        <taxon>Streptophyta</taxon>
        <taxon>Embryophyta</taxon>
        <taxon>Tracheophyta</taxon>
        <taxon>Spermatophyta</taxon>
        <taxon>Magnoliopsida</taxon>
        <taxon>eudicotyledons</taxon>
        <taxon>Gunneridae</taxon>
        <taxon>Pentapetalae</taxon>
        <taxon>asterids</taxon>
        <taxon>lamiids</taxon>
        <taxon>Solanales</taxon>
        <taxon>Solanaceae</taxon>
        <taxon>Solanoideae</taxon>
        <taxon>Hyoscyameae</taxon>
        <taxon>Anisodus</taxon>
    </lineage>
</organism>
<evidence type="ECO:0000313" key="7">
    <source>
        <dbReference type="Proteomes" id="UP001291623"/>
    </source>
</evidence>
<gene>
    <name evidence="6" type="ORF">RND71_002326</name>
</gene>
<dbReference type="EMBL" id="JAVYJV010000001">
    <property type="protein sequence ID" value="KAK4380464.1"/>
    <property type="molecule type" value="Genomic_DNA"/>
</dbReference>
<comment type="caution">
    <text evidence="6">The sequence shown here is derived from an EMBL/GenBank/DDBJ whole genome shotgun (WGS) entry which is preliminary data.</text>
</comment>
<feature type="signal peptide" evidence="4">
    <location>
        <begin position="1"/>
        <end position="20"/>
    </location>
</feature>